<dbReference type="Pfam" id="PF09338">
    <property type="entry name" value="Gly_reductase"/>
    <property type="match status" value="1"/>
</dbReference>
<accession>A0A645ABC3</accession>
<evidence type="ECO:0000313" key="1">
    <source>
        <dbReference type="EMBL" id="MPM50317.1"/>
    </source>
</evidence>
<organism evidence="1">
    <name type="scientific">bioreactor metagenome</name>
    <dbReference type="NCBI Taxonomy" id="1076179"/>
    <lineage>
        <taxon>unclassified sequences</taxon>
        <taxon>metagenomes</taxon>
        <taxon>ecological metagenomes</taxon>
    </lineage>
</organism>
<protein>
    <submittedName>
        <fullName evidence="1">Glycine reductase complex component B subunits alpha and beta</fullName>
        <ecNumber evidence="1">1.21.4.2</ecNumber>
    </submittedName>
</protein>
<reference evidence="1" key="1">
    <citation type="submission" date="2019-08" db="EMBL/GenBank/DDBJ databases">
        <authorList>
            <person name="Kucharzyk K."/>
            <person name="Murdoch R.W."/>
            <person name="Higgins S."/>
            <person name="Loffler F."/>
        </authorList>
    </citation>
    <scope>NUCLEOTIDE SEQUENCE</scope>
</reference>
<comment type="caution">
    <text evidence="1">The sequence shown here is derived from an EMBL/GenBank/DDBJ whole genome shotgun (WGS) entry which is preliminary data.</text>
</comment>
<keyword evidence="1" id="KW-0560">Oxidoreductase</keyword>
<dbReference type="AlphaFoldDB" id="A0A645ABC3"/>
<dbReference type="EC" id="1.21.4.2" evidence="1"/>
<dbReference type="InterPro" id="IPR015417">
    <property type="entry name" value="Gly_reductase_pB_sua/b"/>
</dbReference>
<gene>
    <name evidence="1" type="primary">grdE_5</name>
    <name evidence="1" type="ORF">SDC9_97056</name>
</gene>
<sequence length="430" mass="46384">METLKLRRIKVADVQFGSVTEIQGKTLFINKEELISLLLEDKQLQSVDVKLARPGESKRIVPVKDVIEPRTKLDEKTYTFPGFFCDPDFISGRGTTIVLDGAAIVTSGKLVNFQEGLIDMSGKGAEYSVFSKKNNIVLLFEPVPGLGKHEHERSVRNGGVKAARFIAEAVKNFGEYEEAEYPAATLLELLGSNAALPKVVYICQTIAQGLLHDNYFYGLNAQGCLPVLMNPTELMDGAVVSGNCAAPCHKHTTYHHQNNPIIEDLLSEHEKKITFLGVIVAPVRTAFVEKERICNQVFKIAQMIGAEGAIVSEDGGGNPEADLMMLTRLFEKNGIKTVLVTDEYAGSDGASAGLADVTPEADAVVTNGNGNERVILPPMDEVIGHIECVDVITGGHSGSLLPDGSVAMEIAGIMGSTNELGTENLTTWAI</sequence>
<dbReference type="EMBL" id="VSSQ01012914">
    <property type="protein sequence ID" value="MPM50317.1"/>
    <property type="molecule type" value="Genomic_DNA"/>
</dbReference>
<name>A0A645ABC3_9ZZZZ</name>
<proteinExistence type="predicted"/>
<dbReference type="GO" id="GO:0030699">
    <property type="term" value="F:glycine reductase activity"/>
    <property type="evidence" value="ECO:0007669"/>
    <property type="project" value="UniProtKB-EC"/>
</dbReference>